<dbReference type="PANTHER" id="PTHR24413">
    <property type="entry name" value="SPECKLE-TYPE POZ PROTEIN"/>
    <property type="match status" value="1"/>
</dbReference>
<comment type="caution">
    <text evidence="4">The sequence shown here is derived from an EMBL/GenBank/DDBJ whole genome shotgun (WGS) entry which is preliminary data.</text>
</comment>
<organism evidence="4 5">
    <name type="scientific">Powellomyces hirtus</name>
    <dbReference type="NCBI Taxonomy" id="109895"/>
    <lineage>
        <taxon>Eukaryota</taxon>
        <taxon>Fungi</taxon>
        <taxon>Fungi incertae sedis</taxon>
        <taxon>Chytridiomycota</taxon>
        <taxon>Chytridiomycota incertae sedis</taxon>
        <taxon>Chytridiomycetes</taxon>
        <taxon>Spizellomycetales</taxon>
        <taxon>Powellomycetaceae</taxon>
        <taxon>Powellomyces</taxon>
    </lineage>
</organism>
<gene>
    <name evidence="4" type="ORF">PhCBS80983_g05625</name>
</gene>
<feature type="region of interest" description="Disordered" evidence="1">
    <location>
        <begin position="644"/>
        <end position="812"/>
    </location>
</feature>
<dbReference type="InterPro" id="IPR008974">
    <property type="entry name" value="TRAF-like"/>
</dbReference>
<evidence type="ECO:0000313" key="4">
    <source>
        <dbReference type="EMBL" id="TPX55070.1"/>
    </source>
</evidence>
<evidence type="ECO:0008006" key="6">
    <source>
        <dbReference type="Google" id="ProtNLM"/>
    </source>
</evidence>
<dbReference type="Pfam" id="PF00651">
    <property type="entry name" value="BTB"/>
    <property type="match status" value="1"/>
</dbReference>
<reference evidence="4 5" key="1">
    <citation type="journal article" date="2019" name="Sci. Rep.">
        <title>Comparative genomics of chytrid fungi reveal insights into the obligate biotrophic and pathogenic lifestyle of Synchytrium endobioticum.</title>
        <authorList>
            <person name="van de Vossenberg B.T.L.H."/>
            <person name="Warris S."/>
            <person name="Nguyen H.D.T."/>
            <person name="van Gent-Pelzer M.P.E."/>
            <person name="Joly D.L."/>
            <person name="van de Geest H.C."/>
            <person name="Bonants P.J.M."/>
            <person name="Smith D.S."/>
            <person name="Levesque C.A."/>
            <person name="van der Lee T.A.J."/>
        </authorList>
    </citation>
    <scope>NUCLEOTIDE SEQUENCE [LARGE SCALE GENOMIC DNA]</scope>
    <source>
        <strain evidence="4 5">CBS 809.83</strain>
    </source>
</reference>
<dbReference type="CDD" id="cd18186">
    <property type="entry name" value="BTB_POZ_ZBTB_KLHL-like"/>
    <property type="match status" value="1"/>
</dbReference>
<protein>
    <recommendedName>
        <fullName evidence="6">BTB domain-containing protein</fullName>
    </recommendedName>
</protein>
<sequence>MSPQTRHSTNAARSSHLQPFASIAPSQLNEQNRSLELAITNFSNVDKGQTFSYGATPFLIGTDRKWGVNVYPFGLKPTSKDYMQRIDIYLHIWARDSRETEHSFREWIRENNIRFTVTVTEPEPAALRIISSSEHSWCDMEDAAGWWKVSLKACPKLMDLNNDTLLIRIAFGAPAESPRDLMAVWPSQTEVLPLPAMPVDCANGGGGLPFGLFDNPHISDFTLFTSGKPIHAQRCVLEARLPGWTQFISLPHNASQRNNKQRRSISTDTASGSSTSPTSSSAVMHGIPYPIVRAFLYHIYTSTPPAIPPTAKDYAYLYLLAEGFCTPHLIKAAKRMVYACLTIADALPLYLHFGGRSRHLQGLIAFYISQNWNEIKPTEAFARLYTHPTPNGTEMLLRLLQRMHTVHEPASRGHSGHSVASSLSSEEDENDDGEDEEDKDDPTTTPTQLDPLRQLAFRSLLSNPAVSDVHFCVEGKIITAQKSVLAHLSEYFSAMFNSGFAESSTGASTATPTRIDIPDFSYATVHNLLLYLYTSQLDPPPASVIEMGHLYVIADKYQVASLAAEAHTLLATHLTPDTTAEFLFGFAATYPPLKELVMTTLVRDFQKVKYTAGFERVVAAYQATNEWSSLMQTMVGRLVVTGFDDDHDDSHHQQQQQQQPPKPTLWTAAGSAWATTHPDTEENGTVKQGDDDDNDNDNDDDEEDDDEDIFKDAPSHPHPDSGSASSPAQPNPITNNDNHPPRPPSTHPAAGGADSPPGKRHATDDPTVLRPSASHPSSSSSSSAAVAPAASPAASDATTPESPRRDSRAADA</sequence>
<dbReference type="SMART" id="SM00225">
    <property type="entry name" value="BTB"/>
    <property type="match status" value="2"/>
</dbReference>
<feature type="domain" description="MATH" evidence="3">
    <location>
        <begin position="32"/>
        <end position="171"/>
    </location>
</feature>
<dbReference type="Gene3D" id="2.60.210.10">
    <property type="entry name" value="Apoptosis, Tumor Necrosis Factor Receptor Associated Protein 2, Chain A"/>
    <property type="match status" value="1"/>
</dbReference>
<dbReference type="PROSITE" id="PS50144">
    <property type="entry name" value="MATH"/>
    <property type="match status" value="1"/>
</dbReference>
<evidence type="ECO:0000259" key="2">
    <source>
        <dbReference type="PROSITE" id="PS50097"/>
    </source>
</evidence>
<dbReference type="GO" id="GO:0030163">
    <property type="term" value="P:protein catabolic process"/>
    <property type="evidence" value="ECO:0007669"/>
    <property type="project" value="UniProtKB-ARBA"/>
</dbReference>
<feature type="compositionally biased region" description="Basic and acidic residues" evidence="1">
    <location>
        <begin position="710"/>
        <end position="719"/>
    </location>
</feature>
<feature type="compositionally biased region" description="Acidic residues" evidence="1">
    <location>
        <begin position="690"/>
        <end position="709"/>
    </location>
</feature>
<feature type="domain" description="BTB" evidence="2">
    <location>
        <begin position="467"/>
        <end position="541"/>
    </location>
</feature>
<evidence type="ECO:0000259" key="3">
    <source>
        <dbReference type="PROSITE" id="PS50144"/>
    </source>
</evidence>
<dbReference type="InterPro" id="IPR011333">
    <property type="entry name" value="SKP1/BTB/POZ_sf"/>
</dbReference>
<feature type="region of interest" description="Disordered" evidence="1">
    <location>
        <begin position="252"/>
        <end position="282"/>
    </location>
</feature>
<feature type="compositionally biased region" description="Basic and acidic residues" evidence="1">
    <location>
        <begin position="802"/>
        <end position="812"/>
    </location>
</feature>
<feature type="compositionally biased region" description="Acidic residues" evidence="1">
    <location>
        <begin position="425"/>
        <end position="440"/>
    </location>
</feature>
<keyword evidence="5" id="KW-1185">Reference proteome</keyword>
<dbReference type="AlphaFoldDB" id="A0A507DW26"/>
<dbReference type="PROSITE" id="PS50097">
    <property type="entry name" value="BTB"/>
    <property type="match status" value="1"/>
</dbReference>
<feature type="compositionally biased region" description="Low complexity" evidence="1">
    <location>
        <begin position="264"/>
        <end position="281"/>
    </location>
</feature>
<evidence type="ECO:0000256" key="1">
    <source>
        <dbReference type="SAM" id="MobiDB-lite"/>
    </source>
</evidence>
<dbReference type="InterPro" id="IPR000210">
    <property type="entry name" value="BTB/POZ_dom"/>
</dbReference>
<proteinExistence type="predicted"/>
<feature type="region of interest" description="Disordered" evidence="1">
    <location>
        <begin position="407"/>
        <end position="449"/>
    </location>
</feature>
<dbReference type="InterPro" id="IPR002083">
    <property type="entry name" value="MATH/TRAF_dom"/>
</dbReference>
<dbReference type="SUPFAM" id="SSF49599">
    <property type="entry name" value="TRAF domain-like"/>
    <property type="match status" value="1"/>
</dbReference>
<dbReference type="Proteomes" id="UP000318582">
    <property type="component" value="Unassembled WGS sequence"/>
</dbReference>
<feature type="compositionally biased region" description="Polar residues" evidence="1">
    <location>
        <begin position="722"/>
        <end position="738"/>
    </location>
</feature>
<feature type="compositionally biased region" description="Low complexity" evidence="1">
    <location>
        <begin position="771"/>
        <end position="801"/>
    </location>
</feature>
<accession>A0A507DW26</accession>
<dbReference type="SUPFAM" id="SSF54695">
    <property type="entry name" value="POZ domain"/>
    <property type="match status" value="2"/>
</dbReference>
<dbReference type="EMBL" id="QEAQ01000129">
    <property type="protein sequence ID" value="TPX55070.1"/>
    <property type="molecule type" value="Genomic_DNA"/>
</dbReference>
<evidence type="ECO:0000313" key="5">
    <source>
        <dbReference type="Proteomes" id="UP000318582"/>
    </source>
</evidence>
<name>A0A507DW26_9FUNG</name>
<dbReference type="Gene3D" id="3.30.710.10">
    <property type="entry name" value="Potassium Channel Kv1.1, Chain A"/>
    <property type="match status" value="2"/>
</dbReference>
<dbReference type="STRING" id="109895.A0A507DW26"/>